<feature type="transmembrane region" description="Helical" evidence="5">
    <location>
        <begin position="233"/>
        <end position="256"/>
    </location>
</feature>
<feature type="transmembrane region" description="Helical" evidence="5">
    <location>
        <begin position="341"/>
        <end position="362"/>
    </location>
</feature>
<comment type="subcellular location">
    <subcellularLocation>
        <location evidence="1">Membrane</location>
        <topology evidence="1">Multi-pass membrane protein</topology>
    </subcellularLocation>
</comment>
<dbReference type="PANTHER" id="PTHR33507">
    <property type="entry name" value="INNER MEMBRANE PROTEIN YBBJ"/>
    <property type="match status" value="1"/>
</dbReference>
<dbReference type="SUPFAM" id="SSF141322">
    <property type="entry name" value="NfeD domain-like"/>
    <property type="match status" value="1"/>
</dbReference>
<evidence type="ECO:0000259" key="9">
    <source>
        <dbReference type="Pfam" id="PF25145"/>
    </source>
</evidence>
<proteinExistence type="predicted"/>
<reference evidence="10" key="1">
    <citation type="submission" date="2006-10" db="EMBL/GenBank/DDBJ databases">
        <title>Complete sequence of Solibacter usitatus Ellin6076.</title>
        <authorList>
            <consortium name="US DOE Joint Genome Institute"/>
            <person name="Copeland A."/>
            <person name="Lucas S."/>
            <person name="Lapidus A."/>
            <person name="Barry K."/>
            <person name="Detter J.C."/>
            <person name="Glavina del Rio T."/>
            <person name="Hammon N."/>
            <person name="Israni S."/>
            <person name="Dalin E."/>
            <person name="Tice H."/>
            <person name="Pitluck S."/>
            <person name="Thompson L.S."/>
            <person name="Brettin T."/>
            <person name="Bruce D."/>
            <person name="Han C."/>
            <person name="Tapia R."/>
            <person name="Gilna P."/>
            <person name="Schmutz J."/>
            <person name="Larimer F."/>
            <person name="Land M."/>
            <person name="Hauser L."/>
            <person name="Kyrpides N."/>
            <person name="Mikhailova N."/>
            <person name="Janssen P.H."/>
            <person name="Kuske C.R."/>
            <person name="Richardson P."/>
        </authorList>
    </citation>
    <scope>NUCLEOTIDE SEQUENCE</scope>
    <source>
        <strain evidence="10">Ellin6076</strain>
    </source>
</reference>
<dbReference type="InParanoid" id="Q028R2"/>
<feature type="domain" description="NfeD1b N-terminal" evidence="9">
    <location>
        <begin position="30"/>
        <end position="186"/>
    </location>
</feature>
<feature type="transmembrane region" description="Helical" evidence="5">
    <location>
        <begin position="263"/>
        <end position="282"/>
    </location>
</feature>
<dbReference type="Pfam" id="PF24961">
    <property type="entry name" value="NfeD_membrane"/>
    <property type="match status" value="1"/>
</dbReference>
<dbReference type="STRING" id="234267.Acid_1498"/>
<keyword evidence="6" id="KW-0732">Signal</keyword>
<evidence type="ECO:0000256" key="2">
    <source>
        <dbReference type="ARBA" id="ARBA00022692"/>
    </source>
</evidence>
<dbReference type="AlphaFoldDB" id="Q028R2"/>
<evidence type="ECO:0000256" key="4">
    <source>
        <dbReference type="ARBA" id="ARBA00023136"/>
    </source>
</evidence>
<organism evidence="10">
    <name type="scientific">Solibacter usitatus (strain Ellin6076)</name>
    <dbReference type="NCBI Taxonomy" id="234267"/>
    <lineage>
        <taxon>Bacteria</taxon>
        <taxon>Pseudomonadati</taxon>
        <taxon>Acidobacteriota</taxon>
        <taxon>Terriglobia</taxon>
        <taxon>Bryobacterales</taxon>
        <taxon>Solibacteraceae</taxon>
        <taxon>Candidatus Solibacter</taxon>
    </lineage>
</organism>
<evidence type="ECO:0000259" key="8">
    <source>
        <dbReference type="Pfam" id="PF24961"/>
    </source>
</evidence>
<evidence type="ECO:0000313" key="10">
    <source>
        <dbReference type="EMBL" id="ABJ82490.1"/>
    </source>
</evidence>
<sequence length="429" mass="45028" precursor="true">MYSEGRLRVRAVFMLALAPAIGAVAAPPRVITVDVDGMVHPITAEIVNGALLQARDQHASLVVIRLNTPGGLMDAMRSTIEKILASPVPVVTYVSPSGGRAASAGFFLLEAGDVAAMAPGTETGAAHPVLIGSEMDPVMKQKVENDAAAYLRSISEKRGRNSALAETAVRESKSFTDREALDQKLVDVIEPGDRQLLAALDGRTVTRFDGSSTTLHTAGAEIVAYERTRRQQIIAAIADPNIALILLVIGALGIYVEFSSPGLVAPGVIGGILVLLGLSAISVLPLNWLGAALMILAFTLFVLEVKFTSHGILGAGGTVAMVLGAVMLVDSPVPELRIHWSTAIALALPFSAITVFLLTIAARARRNKVETGVEGMIGQLGTAMTNLTPEGKVFVHGEYWNAIAVRPAEAGARVKVTAIDGLRVTVEPM</sequence>
<feature type="domain" description="NfeD-like C-terminal" evidence="7">
    <location>
        <begin position="373"/>
        <end position="428"/>
    </location>
</feature>
<protein>
    <submittedName>
        <fullName evidence="10">Nodulation efficiency protein NfeD</fullName>
    </submittedName>
</protein>
<dbReference type="KEGG" id="sus:Acid_1498"/>
<dbReference type="SUPFAM" id="SSF52096">
    <property type="entry name" value="ClpP/crotonase"/>
    <property type="match status" value="1"/>
</dbReference>
<dbReference type="EMBL" id="CP000473">
    <property type="protein sequence ID" value="ABJ82490.1"/>
    <property type="molecule type" value="Genomic_DNA"/>
</dbReference>
<evidence type="ECO:0000256" key="3">
    <source>
        <dbReference type="ARBA" id="ARBA00022989"/>
    </source>
</evidence>
<gene>
    <name evidence="10" type="ordered locus">Acid_1498</name>
</gene>
<feature type="chain" id="PRO_5004163441" evidence="6">
    <location>
        <begin position="26"/>
        <end position="429"/>
    </location>
</feature>
<dbReference type="InterPro" id="IPR029045">
    <property type="entry name" value="ClpP/crotonase-like_dom_sf"/>
</dbReference>
<dbReference type="eggNOG" id="COG1030">
    <property type="taxonomic scope" value="Bacteria"/>
</dbReference>
<feature type="transmembrane region" description="Helical" evidence="5">
    <location>
        <begin position="288"/>
        <end position="305"/>
    </location>
</feature>
<evidence type="ECO:0000256" key="5">
    <source>
        <dbReference type="SAM" id="Phobius"/>
    </source>
</evidence>
<dbReference type="InterPro" id="IPR056738">
    <property type="entry name" value="NfeD1b_N"/>
</dbReference>
<feature type="signal peptide" evidence="6">
    <location>
        <begin position="1"/>
        <end position="25"/>
    </location>
</feature>
<feature type="domain" description="NfeD integral membrane" evidence="8">
    <location>
        <begin position="241"/>
        <end position="359"/>
    </location>
</feature>
<dbReference type="Pfam" id="PF01957">
    <property type="entry name" value="NfeD"/>
    <property type="match status" value="1"/>
</dbReference>
<evidence type="ECO:0000256" key="6">
    <source>
        <dbReference type="SAM" id="SignalP"/>
    </source>
</evidence>
<keyword evidence="4 5" id="KW-0472">Membrane</keyword>
<dbReference type="Gene3D" id="2.40.50.140">
    <property type="entry name" value="Nucleic acid-binding proteins"/>
    <property type="match status" value="1"/>
</dbReference>
<dbReference type="InterPro" id="IPR002810">
    <property type="entry name" value="NfeD-like_C"/>
</dbReference>
<dbReference type="InterPro" id="IPR056739">
    <property type="entry name" value="NfeD_membrane"/>
</dbReference>
<keyword evidence="2 5" id="KW-0812">Transmembrane</keyword>
<accession>Q028R2</accession>
<name>Q028R2_SOLUE</name>
<dbReference type="InterPro" id="IPR012340">
    <property type="entry name" value="NA-bd_OB-fold"/>
</dbReference>
<dbReference type="CDD" id="cd07020">
    <property type="entry name" value="Clp_protease_NfeD_1"/>
    <property type="match status" value="1"/>
</dbReference>
<dbReference type="Gene3D" id="3.90.226.10">
    <property type="entry name" value="2-enoyl-CoA Hydratase, Chain A, domain 1"/>
    <property type="match status" value="1"/>
</dbReference>
<dbReference type="PANTHER" id="PTHR33507:SF4">
    <property type="entry name" value="NODULATION COMPETITIVENESS PROTEIN NFED"/>
    <property type="match status" value="1"/>
</dbReference>
<dbReference type="Pfam" id="PF25145">
    <property type="entry name" value="NfeD1b_N"/>
    <property type="match status" value="1"/>
</dbReference>
<feature type="transmembrane region" description="Helical" evidence="5">
    <location>
        <begin position="312"/>
        <end position="329"/>
    </location>
</feature>
<dbReference type="HOGENOM" id="CLU_024619_1_0_0"/>
<evidence type="ECO:0000259" key="7">
    <source>
        <dbReference type="Pfam" id="PF01957"/>
    </source>
</evidence>
<evidence type="ECO:0000256" key="1">
    <source>
        <dbReference type="ARBA" id="ARBA00004141"/>
    </source>
</evidence>
<dbReference type="GO" id="GO:0016020">
    <property type="term" value="C:membrane"/>
    <property type="evidence" value="ECO:0007669"/>
    <property type="project" value="UniProtKB-SubCell"/>
</dbReference>
<dbReference type="InterPro" id="IPR052165">
    <property type="entry name" value="Membrane_assoc_protease"/>
</dbReference>
<keyword evidence="3 5" id="KW-1133">Transmembrane helix</keyword>